<evidence type="ECO:0000256" key="1">
    <source>
        <dbReference type="SAM" id="MobiDB-lite"/>
    </source>
</evidence>
<gene>
    <name evidence="2" type="ORF">OESDEN_06700</name>
</gene>
<feature type="region of interest" description="Disordered" evidence="1">
    <location>
        <begin position="89"/>
        <end position="111"/>
    </location>
</feature>
<keyword evidence="3" id="KW-1185">Reference proteome</keyword>
<dbReference type="Proteomes" id="UP000053660">
    <property type="component" value="Unassembled WGS sequence"/>
</dbReference>
<feature type="compositionally biased region" description="Basic residues" evidence="1">
    <location>
        <begin position="102"/>
        <end position="111"/>
    </location>
</feature>
<reference evidence="2 3" key="1">
    <citation type="submission" date="2014-03" db="EMBL/GenBank/DDBJ databases">
        <title>Draft genome of the hookworm Oesophagostomum dentatum.</title>
        <authorList>
            <person name="Mitreva M."/>
        </authorList>
    </citation>
    <scope>NUCLEOTIDE SEQUENCE [LARGE SCALE GENOMIC DNA]</scope>
    <source>
        <strain evidence="2 3">OD-Hann</strain>
    </source>
</reference>
<feature type="compositionally biased region" description="Polar residues" evidence="1">
    <location>
        <begin position="89"/>
        <end position="101"/>
    </location>
</feature>
<organism evidence="2 3">
    <name type="scientific">Oesophagostomum dentatum</name>
    <name type="common">Nodular worm</name>
    <dbReference type="NCBI Taxonomy" id="61180"/>
    <lineage>
        <taxon>Eukaryota</taxon>
        <taxon>Metazoa</taxon>
        <taxon>Ecdysozoa</taxon>
        <taxon>Nematoda</taxon>
        <taxon>Chromadorea</taxon>
        <taxon>Rhabditida</taxon>
        <taxon>Rhabditina</taxon>
        <taxon>Rhabditomorpha</taxon>
        <taxon>Strongyloidea</taxon>
        <taxon>Strongylidae</taxon>
        <taxon>Oesophagostomum</taxon>
    </lineage>
</organism>
<evidence type="ECO:0000313" key="2">
    <source>
        <dbReference type="EMBL" id="KHJ93392.1"/>
    </source>
</evidence>
<dbReference type="AlphaFoldDB" id="A0A0B1TC24"/>
<dbReference type="OrthoDB" id="5871681at2759"/>
<accession>A0A0B1TC24</accession>
<sequence>MTASIIPPIREQQRKFYELDPEKLQDLWHTAMVRGLIKSYTKPLLDLLPHMEKVVYGVCIREAATTVALAKCAARVFDMRDNVLQRTRIPSSTTSMPASNSTKRKPTRRRFNRKKLAISKLSKPLKLRKLRDYLKHLHRSRKRTRFSRMHRRGRRAKRATRILEEKEQPVASRALENIIGIVGGKVRSQLENLRVINEHYRRVDECNKFFQRMNDQNRRFFEELNLGIDSRTPELENKADPVMQSVLETINAFAMVTTNRRQQNMILDVIMDVSGAGRTIESMMIKLKPEMDDVRYVKLPLVRELSRRRDRWMRYHLLSIYSGSGLL</sequence>
<protein>
    <submittedName>
        <fullName evidence="2">Uncharacterized protein</fullName>
    </submittedName>
</protein>
<proteinExistence type="predicted"/>
<evidence type="ECO:0000313" key="3">
    <source>
        <dbReference type="Proteomes" id="UP000053660"/>
    </source>
</evidence>
<name>A0A0B1TC24_OESDE</name>
<dbReference type="EMBL" id="KN550792">
    <property type="protein sequence ID" value="KHJ93392.1"/>
    <property type="molecule type" value="Genomic_DNA"/>
</dbReference>